<keyword evidence="2" id="KW-0521">NADP</keyword>
<comment type="similarity">
    <text evidence="1 4">Belongs to the short-chain dehydrogenases/reductases (SDR) family.</text>
</comment>
<dbReference type="PRINTS" id="PR00080">
    <property type="entry name" value="SDRFAMILY"/>
</dbReference>
<evidence type="ECO:0000256" key="4">
    <source>
        <dbReference type="RuleBase" id="RU000363"/>
    </source>
</evidence>
<dbReference type="InterPro" id="IPR036291">
    <property type="entry name" value="NAD(P)-bd_dom_sf"/>
</dbReference>
<evidence type="ECO:0000313" key="5">
    <source>
        <dbReference type="EMBL" id="KAJ3172317.1"/>
    </source>
</evidence>
<evidence type="ECO:0000256" key="2">
    <source>
        <dbReference type="ARBA" id="ARBA00022857"/>
    </source>
</evidence>
<reference evidence="5" key="1">
    <citation type="submission" date="2020-05" db="EMBL/GenBank/DDBJ databases">
        <title>Phylogenomic resolution of chytrid fungi.</title>
        <authorList>
            <person name="Stajich J.E."/>
            <person name="Amses K."/>
            <person name="Simmons R."/>
            <person name="Seto K."/>
            <person name="Myers J."/>
            <person name="Bonds A."/>
            <person name="Quandt C.A."/>
            <person name="Barry K."/>
            <person name="Liu P."/>
            <person name="Grigoriev I."/>
            <person name="Longcore J.E."/>
            <person name="James T.Y."/>
        </authorList>
    </citation>
    <scope>NUCLEOTIDE SEQUENCE</scope>
    <source>
        <strain evidence="5">JEL0379</strain>
    </source>
</reference>
<sequence length="306" mass="33075">MSLTQSQKKTVLITGCSAGGIGHALCLRFSKAGWRVFATARRLEAMSTLAAEGIETLKLDVTSDESVNALVAQITSLTSGAGLNMLINNAGQPFAAPALDASIDGARAMFETNFFGVVRVNTAFQHLLVQAKGTIVHIGSIAAFIPLVFGAIYNASKAALHSYSNTLRYEVAPLGVQVVTVVTGGVKSAITTQPNYTMNMPPGSYYSRVAELVLSRKRDVIQAGWTTQAYADDVYRQLTGRSRFYHFWSKILRPAQIWAGSNAAIVRWVSALLPVEFFTLFLDRKFGFSRALAADAAEQKGRVKAE</sequence>
<dbReference type="Gene3D" id="3.40.50.720">
    <property type="entry name" value="NAD(P)-binding Rossmann-like Domain"/>
    <property type="match status" value="1"/>
</dbReference>
<organism evidence="5 6">
    <name type="scientific">Geranomyces variabilis</name>
    <dbReference type="NCBI Taxonomy" id="109894"/>
    <lineage>
        <taxon>Eukaryota</taxon>
        <taxon>Fungi</taxon>
        <taxon>Fungi incertae sedis</taxon>
        <taxon>Chytridiomycota</taxon>
        <taxon>Chytridiomycota incertae sedis</taxon>
        <taxon>Chytridiomycetes</taxon>
        <taxon>Spizellomycetales</taxon>
        <taxon>Powellomycetaceae</taxon>
        <taxon>Geranomyces</taxon>
    </lineage>
</organism>
<dbReference type="Pfam" id="PF00106">
    <property type="entry name" value="adh_short"/>
    <property type="match status" value="1"/>
</dbReference>
<keyword evidence="6" id="KW-1185">Reference proteome</keyword>
<dbReference type="GO" id="GO:0006654">
    <property type="term" value="P:phosphatidic acid biosynthetic process"/>
    <property type="evidence" value="ECO:0007669"/>
    <property type="project" value="TreeGrafter"/>
</dbReference>
<dbReference type="GO" id="GO:0004806">
    <property type="term" value="F:triacylglycerol lipase activity"/>
    <property type="evidence" value="ECO:0007669"/>
    <property type="project" value="TreeGrafter"/>
</dbReference>
<dbReference type="GO" id="GO:0000140">
    <property type="term" value="F:acylglycerone-phosphate reductase (NADP+) activity"/>
    <property type="evidence" value="ECO:0007669"/>
    <property type="project" value="TreeGrafter"/>
</dbReference>
<comment type="caution">
    <text evidence="5">The sequence shown here is derived from an EMBL/GenBank/DDBJ whole genome shotgun (WGS) entry which is preliminary data.</text>
</comment>
<dbReference type="GO" id="GO:0019433">
    <property type="term" value="P:triglyceride catabolic process"/>
    <property type="evidence" value="ECO:0007669"/>
    <property type="project" value="TreeGrafter"/>
</dbReference>
<evidence type="ECO:0008006" key="7">
    <source>
        <dbReference type="Google" id="ProtNLM"/>
    </source>
</evidence>
<evidence type="ECO:0000313" key="6">
    <source>
        <dbReference type="Proteomes" id="UP001212152"/>
    </source>
</evidence>
<dbReference type="SUPFAM" id="SSF51735">
    <property type="entry name" value="NAD(P)-binding Rossmann-fold domains"/>
    <property type="match status" value="1"/>
</dbReference>
<proteinExistence type="inferred from homology"/>
<keyword evidence="3" id="KW-0560">Oxidoreductase</keyword>
<dbReference type="PANTHER" id="PTHR44169">
    <property type="entry name" value="NADPH-DEPENDENT 1-ACYLDIHYDROXYACETONE PHOSPHATE REDUCTASE"/>
    <property type="match status" value="1"/>
</dbReference>
<dbReference type="GO" id="GO:0005783">
    <property type="term" value="C:endoplasmic reticulum"/>
    <property type="evidence" value="ECO:0007669"/>
    <property type="project" value="TreeGrafter"/>
</dbReference>
<dbReference type="PROSITE" id="PS00061">
    <property type="entry name" value="ADH_SHORT"/>
    <property type="match status" value="1"/>
</dbReference>
<gene>
    <name evidence="5" type="ORF">HDU87_007912</name>
</gene>
<evidence type="ECO:0000256" key="3">
    <source>
        <dbReference type="ARBA" id="ARBA00023002"/>
    </source>
</evidence>
<dbReference type="PRINTS" id="PR00081">
    <property type="entry name" value="GDHRDH"/>
</dbReference>
<dbReference type="InterPro" id="IPR020904">
    <property type="entry name" value="Sc_DH/Rdtase_CS"/>
</dbReference>
<evidence type="ECO:0000256" key="1">
    <source>
        <dbReference type="ARBA" id="ARBA00006484"/>
    </source>
</evidence>
<dbReference type="InterPro" id="IPR002347">
    <property type="entry name" value="SDR_fam"/>
</dbReference>
<dbReference type="AlphaFoldDB" id="A0AAD5TIS7"/>
<protein>
    <recommendedName>
        <fullName evidence="7">NAD(P)-binding protein</fullName>
    </recommendedName>
</protein>
<dbReference type="GO" id="GO:0005811">
    <property type="term" value="C:lipid droplet"/>
    <property type="evidence" value="ECO:0007669"/>
    <property type="project" value="TreeGrafter"/>
</dbReference>
<dbReference type="PANTHER" id="PTHR44169:SF6">
    <property type="entry name" value="NADPH-DEPENDENT 1-ACYLDIHYDROXYACETONE PHOSPHATE REDUCTASE"/>
    <property type="match status" value="1"/>
</dbReference>
<name>A0AAD5TIS7_9FUNG</name>
<dbReference type="Proteomes" id="UP001212152">
    <property type="component" value="Unassembled WGS sequence"/>
</dbReference>
<dbReference type="EMBL" id="JADGJQ010000079">
    <property type="protein sequence ID" value="KAJ3172317.1"/>
    <property type="molecule type" value="Genomic_DNA"/>
</dbReference>
<accession>A0AAD5TIS7</accession>